<dbReference type="SUPFAM" id="SSF52540">
    <property type="entry name" value="P-loop containing nucleoside triphosphate hydrolases"/>
    <property type="match status" value="1"/>
</dbReference>
<dbReference type="Gene3D" id="3.40.50.300">
    <property type="entry name" value="P-loop containing nucleotide triphosphate hydrolases"/>
    <property type="match status" value="1"/>
</dbReference>
<feature type="domain" description="ABC transmembrane type-1" evidence="9">
    <location>
        <begin position="34"/>
        <end position="320"/>
    </location>
</feature>
<dbReference type="PANTHER" id="PTHR24221">
    <property type="entry name" value="ATP-BINDING CASSETTE SUB-FAMILY B"/>
    <property type="match status" value="1"/>
</dbReference>
<keyword evidence="11" id="KW-1185">Reference proteome</keyword>
<feature type="transmembrane region" description="Helical" evidence="7">
    <location>
        <begin position="150"/>
        <end position="169"/>
    </location>
</feature>
<evidence type="ECO:0000256" key="2">
    <source>
        <dbReference type="ARBA" id="ARBA00022692"/>
    </source>
</evidence>
<evidence type="ECO:0000256" key="5">
    <source>
        <dbReference type="ARBA" id="ARBA00022989"/>
    </source>
</evidence>
<evidence type="ECO:0000256" key="6">
    <source>
        <dbReference type="ARBA" id="ARBA00023136"/>
    </source>
</evidence>
<organism evidence="10 11">
    <name type="scientific">Nocardioides massiliensis</name>
    <dbReference type="NCBI Taxonomy" id="1325935"/>
    <lineage>
        <taxon>Bacteria</taxon>
        <taxon>Bacillati</taxon>
        <taxon>Actinomycetota</taxon>
        <taxon>Actinomycetes</taxon>
        <taxon>Propionibacteriales</taxon>
        <taxon>Nocardioidaceae</taxon>
        <taxon>Nocardioides</taxon>
    </lineage>
</organism>
<proteinExistence type="predicted"/>
<sequence length="616" mass="66017">MSAPAQPRVGPATLRDGFGVLGVAIRREPWVFTWSTLGSVLFGALTVADAWVLGWSTERFVIPSFQDGELKPGAAIAVVALFLGVALLRAVGIVARRLGAGIMQYRMQAHYRRAVTRKYLELPLSWHQRHPTGQLLSNANSDVEAAWMPIAPLPMAVGTVAMMVVAIAQMLLADLVLAIAGLITFPIVIVANVVYQRFQSPLMTRAQALRAELSEIAHESFDGAMVVKTLGRETEETERFAAKADALRDINIRSGRMRAMFDPVMESLPNLAVLVVLAIGVQRFLAGDSDAGDVVTVAYLLTIVAFPIRSLGWLVADMPRSVVGFRRVSAVLDETGQMTYGDASAAGHGAGPARLEVADVAFAYGADDAGAEPLLRGIDFTVEPGRSVALVGPTASGKSTLTSLLVRAVDPDAGAVRLDGTDLRQLAHGELADAVALVPQSTFVFDDTVRGNIALDRDLDDATIWEALRAAQAEEFVRALPDGLDARLGERGTSLSGGQRQRIALARALVRRPRLLILDDATSAVDPEVEGRILAALRDQARAAGHEPPTLLTVAYRKATIALADEVIYLADGRVADRGTHAELLARNPDYARLVNAYEAELEPRPVTGVDEEGDR</sequence>
<evidence type="ECO:0000256" key="3">
    <source>
        <dbReference type="ARBA" id="ARBA00022741"/>
    </source>
</evidence>
<comment type="caution">
    <text evidence="10">The sequence shown here is derived from an EMBL/GenBank/DDBJ whole genome shotgun (WGS) entry which is preliminary data.</text>
</comment>
<feature type="transmembrane region" description="Helical" evidence="7">
    <location>
        <begin position="73"/>
        <end position="95"/>
    </location>
</feature>
<feature type="transmembrane region" description="Helical" evidence="7">
    <location>
        <begin position="175"/>
        <end position="195"/>
    </location>
</feature>
<dbReference type="RefSeq" id="WP_306825298.1">
    <property type="nucleotide sequence ID" value="NZ_JAUSQM010000001.1"/>
</dbReference>
<evidence type="ECO:0000256" key="7">
    <source>
        <dbReference type="SAM" id="Phobius"/>
    </source>
</evidence>
<dbReference type="EMBL" id="JAUSQM010000001">
    <property type="protein sequence ID" value="MDP9823482.1"/>
    <property type="molecule type" value="Genomic_DNA"/>
</dbReference>
<keyword evidence="2 7" id="KW-0812">Transmembrane</keyword>
<comment type="subcellular location">
    <subcellularLocation>
        <location evidence="1">Cell membrane</location>
        <topology evidence="1">Multi-pass membrane protein</topology>
    </subcellularLocation>
</comment>
<evidence type="ECO:0000259" key="8">
    <source>
        <dbReference type="PROSITE" id="PS50893"/>
    </source>
</evidence>
<evidence type="ECO:0000256" key="4">
    <source>
        <dbReference type="ARBA" id="ARBA00022840"/>
    </source>
</evidence>
<dbReference type="SMART" id="SM00382">
    <property type="entry name" value="AAA"/>
    <property type="match status" value="1"/>
</dbReference>
<feature type="domain" description="ABC transporter" evidence="8">
    <location>
        <begin position="355"/>
        <end position="597"/>
    </location>
</feature>
<reference evidence="10 11" key="1">
    <citation type="submission" date="2023-07" db="EMBL/GenBank/DDBJ databases">
        <title>Sequencing the genomes of 1000 actinobacteria strains.</title>
        <authorList>
            <person name="Klenk H.-P."/>
        </authorList>
    </citation>
    <scope>NUCLEOTIDE SEQUENCE [LARGE SCALE GENOMIC DNA]</scope>
    <source>
        <strain evidence="10 11">GD13</strain>
    </source>
</reference>
<keyword evidence="5 7" id="KW-1133">Transmembrane helix</keyword>
<evidence type="ECO:0000313" key="10">
    <source>
        <dbReference type="EMBL" id="MDP9823482.1"/>
    </source>
</evidence>
<gene>
    <name evidence="10" type="ORF">J2S59_003291</name>
</gene>
<dbReference type="Proteomes" id="UP001240447">
    <property type="component" value="Unassembled WGS sequence"/>
</dbReference>
<protein>
    <submittedName>
        <fullName evidence="10">ABC-type multidrug transport system fused ATPase/permease subunit</fullName>
    </submittedName>
</protein>
<dbReference type="Pfam" id="PF00005">
    <property type="entry name" value="ABC_tran"/>
    <property type="match status" value="1"/>
</dbReference>
<accession>A0ABT9NSS4</accession>
<name>A0ABT9NSS4_9ACTN</name>
<keyword evidence="4" id="KW-0067">ATP-binding</keyword>
<evidence type="ECO:0000259" key="9">
    <source>
        <dbReference type="PROSITE" id="PS50929"/>
    </source>
</evidence>
<dbReference type="Pfam" id="PF00664">
    <property type="entry name" value="ABC_membrane"/>
    <property type="match status" value="1"/>
</dbReference>
<dbReference type="PROSITE" id="PS00211">
    <property type="entry name" value="ABC_TRANSPORTER_1"/>
    <property type="match status" value="1"/>
</dbReference>
<keyword evidence="3" id="KW-0547">Nucleotide-binding</keyword>
<dbReference type="Gene3D" id="1.20.1560.10">
    <property type="entry name" value="ABC transporter type 1, transmembrane domain"/>
    <property type="match status" value="1"/>
</dbReference>
<feature type="transmembrane region" description="Helical" evidence="7">
    <location>
        <begin position="267"/>
        <end position="285"/>
    </location>
</feature>
<evidence type="ECO:0000256" key="1">
    <source>
        <dbReference type="ARBA" id="ARBA00004651"/>
    </source>
</evidence>
<evidence type="ECO:0000313" key="11">
    <source>
        <dbReference type="Proteomes" id="UP001240447"/>
    </source>
</evidence>
<dbReference type="SUPFAM" id="SSF90123">
    <property type="entry name" value="ABC transporter transmembrane region"/>
    <property type="match status" value="1"/>
</dbReference>
<dbReference type="InterPro" id="IPR003593">
    <property type="entry name" value="AAA+_ATPase"/>
</dbReference>
<keyword evidence="6 7" id="KW-0472">Membrane</keyword>
<dbReference type="PROSITE" id="PS50893">
    <property type="entry name" value="ABC_TRANSPORTER_2"/>
    <property type="match status" value="1"/>
</dbReference>
<dbReference type="PANTHER" id="PTHR24221:SF654">
    <property type="entry name" value="ATP-BINDING CASSETTE SUB-FAMILY B MEMBER 6"/>
    <property type="match status" value="1"/>
</dbReference>
<feature type="transmembrane region" description="Helical" evidence="7">
    <location>
        <begin position="31"/>
        <end position="53"/>
    </location>
</feature>
<dbReference type="PROSITE" id="PS50929">
    <property type="entry name" value="ABC_TM1F"/>
    <property type="match status" value="1"/>
</dbReference>
<dbReference type="InterPro" id="IPR011527">
    <property type="entry name" value="ABC1_TM_dom"/>
</dbReference>
<dbReference type="InterPro" id="IPR027417">
    <property type="entry name" value="P-loop_NTPase"/>
</dbReference>
<feature type="transmembrane region" description="Helical" evidence="7">
    <location>
        <begin position="297"/>
        <end position="316"/>
    </location>
</feature>
<dbReference type="InterPro" id="IPR036640">
    <property type="entry name" value="ABC1_TM_sf"/>
</dbReference>
<dbReference type="InterPro" id="IPR039421">
    <property type="entry name" value="Type_1_exporter"/>
</dbReference>
<dbReference type="InterPro" id="IPR017871">
    <property type="entry name" value="ABC_transporter-like_CS"/>
</dbReference>
<dbReference type="InterPro" id="IPR003439">
    <property type="entry name" value="ABC_transporter-like_ATP-bd"/>
</dbReference>